<evidence type="ECO:0000256" key="3">
    <source>
        <dbReference type="ARBA" id="ARBA00022679"/>
    </source>
</evidence>
<evidence type="ECO:0000256" key="1">
    <source>
        <dbReference type="ARBA" id="ARBA00021292"/>
    </source>
</evidence>
<dbReference type="Proteomes" id="UP001500752">
    <property type="component" value="Unassembled WGS sequence"/>
</dbReference>
<dbReference type="SUPFAM" id="SSF53756">
    <property type="entry name" value="UDP-Glycosyltransferase/glycogen phosphorylase"/>
    <property type="match status" value="1"/>
</dbReference>
<evidence type="ECO:0000256" key="2">
    <source>
        <dbReference type="ARBA" id="ARBA00022676"/>
    </source>
</evidence>
<dbReference type="PANTHER" id="PTHR45947:SF3">
    <property type="entry name" value="SULFOQUINOVOSYL TRANSFERASE SQD2"/>
    <property type="match status" value="1"/>
</dbReference>
<name>A0ABP7BX51_9MICC</name>
<reference evidence="6" key="1">
    <citation type="journal article" date="2019" name="Int. J. Syst. Evol. Microbiol.">
        <title>The Global Catalogue of Microorganisms (GCM) 10K type strain sequencing project: providing services to taxonomists for standard genome sequencing and annotation.</title>
        <authorList>
            <consortium name="The Broad Institute Genomics Platform"/>
            <consortium name="The Broad Institute Genome Sequencing Center for Infectious Disease"/>
            <person name="Wu L."/>
            <person name="Ma J."/>
        </authorList>
    </citation>
    <scope>NUCLEOTIDE SEQUENCE [LARGE SCALE GENOMIC DNA]</scope>
    <source>
        <strain evidence="6">JCM 30742</strain>
    </source>
</reference>
<evidence type="ECO:0000259" key="4">
    <source>
        <dbReference type="Pfam" id="PF13579"/>
    </source>
</evidence>
<comment type="caution">
    <text evidence="5">The sequence shown here is derived from an EMBL/GenBank/DDBJ whole genome shotgun (WGS) entry which is preliminary data.</text>
</comment>
<sequence length="421" mass="46153">MYIRSPILAYVTTRDFAALIVSLNYAPEPTGNAPYSTKLAEGLQRRGRDVQVLTGYPHYPEWSISDGYHGMTMDQRINGIPVKRLRHAVPAEPRTLSRMHMELSYGLRSILASWRKADVVLTVSPALFASGLAVLKARLTRIPVGVWVQDIYSRGLEETQGSSSLAAKIMKRVEGRILRSASGVAVIHERFRTYIVDELGVPHDRVRVIRNWTHISVPENVDRAMARTRFGWAPEDIVALHAGNMGIKQNLENVVDAARLADLQGSSVRFVLLGHGNQRQSLEKYAQGVKNITFMDPLPDELFTQALQAADVLIVNEMPGVKEMSVPSKLTSYFATGRPIVAATEPDSATADEIRASGAGIQINSGRPQSLLEAVEELVADTKLAASCGAAGVPYVQSVLDESRAVAAYQDWLANLITTAR</sequence>
<evidence type="ECO:0000313" key="6">
    <source>
        <dbReference type="Proteomes" id="UP001500752"/>
    </source>
</evidence>
<dbReference type="Gene3D" id="3.40.50.2000">
    <property type="entry name" value="Glycogen Phosphorylase B"/>
    <property type="match status" value="2"/>
</dbReference>
<gene>
    <name evidence="5" type="ORF">GCM10023081_08460</name>
</gene>
<proteinExistence type="predicted"/>
<organism evidence="5 6">
    <name type="scientific">Arthrobacter ginkgonis</name>
    <dbReference type="NCBI Taxonomy" id="1630594"/>
    <lineage>
        <taxon>Bacteria</taxon>
        <taxon>Bacillati</taxon>
        <taxon>Actinomycetota</taxon>
        <taxon>Actinomycetes</taxon>
        <taxon>Micrococcales</taxon>
        <taxon>Micrococcaceae</taxon>
        <taxon>Arthrobacter</taxon>
    </lineage>
</organism>
<keyword evidence="3" id="KW-0808">Transferase</keyword>
<dbReference type="InterPro" id="IPR028098">
    <property type="entry name" value="Glyco_trans_4-like_N"/>
</dbReference>
<feature type="domain" description="Glycosyltransferase subfamily 4-like N-terminal" evidence="4">
    <location>
        <begin position="31"/>
        <end position="212"/>
    </location>
</feature>
<dbReference type="Pfam" id="PF13579">
    <property type="entry name" value="Glyco_trans_4_4"/>
    <property type="match status" value="1"/>
</dbReference>
<accession>A0ABP7BX51</accession>
<keyword evidence="6" id="KW-1185">Reference proteome</keyword>
<dbReference type="PANTHER" id="PTHR45947">
    <property type="entry name" value="SULFOQUINOVOSYL TRANSFERASE SQD2"/>
    <property type="match status" value="1"/>
</dbReference>
<protein>
    <recommendedName>
        <fullName evidence="1">D-inositol 3-phosphate glycosyltransferase</fullName>
    </recommendedName>
</protein>
<dbReference type="Pfam" id="PF13692">
    <property type="entry name" value="Glyco_trans_1_4"/>
    <property type="match status" value="1"/>
</dbReference>
<keyword evidence="2" id="KW-0328">Glycosyltransferase</keyword>
<dbReference type="CDD" id="cd03794">
    <property type="entry name" value="GT4_WbuB-like"/>
    <property type="match status" value="1"/>
</dbReference>
<dbReference type="InterPro" id="IPR050194">
    <property type="entry name" value="Glycosyltransferase_grp1"/>
</dbReference>
<evidence type="ECO:0000313" key="5">
    <source>
        <dbReference type="EMBL" id="GAA3672414.1"/>
    </source>
</evidence>
<dbReference type="EMBL" id="BAABEO010000008">
    <property type="protein sequence ID" value="GAA3672414.1"/>
    <property type="molecule type" value="Genomic_DNA"/>
</dbReference>